<dbReference type="AlphaFoldDB" id="A0A4V4HCS2"/>
<name>A0A4V4HCS2_DENBC</name>
<dbReference type="InterPro" id="IPR041078">
    <property type="entry name" value="Plavaka"/>
</dbReference>
<gene>
    <name evidence="1" type="ORF">K435DRAFT_822680</name>
</gene>
<dbReference type="EMBL" id="ML179598">
    <property type="protein sequence ID" value="THU84455.1"/>
    <property type="molecule type" value="Genomic_DNA"/>
</dbReference>
<dbReference type="OrthoDB" id="2418900at2759"/>
<evidence type="ECO:0000313" key="1">
    <source>
        <dbReference type="EMBL" id="THU84455.1"/>
    </source>
</evidence>
<accession>A0A4V4HCS2</accession>
<dbReference type="Proteomes" id="UP000297245">
    <property type="component" value="Unassembled WGS sequence"/>
</dbReference>
<dbReference type="Pfam" id="PF18759">
    <property type="entry name" value="Plavaka"/>
    <property type="match status" value="1"/>
</dbReference>
<evidence type="ECO:0000313" key="2">
    <source>
        <dbReference type="Proteomes" id="UP000297245"/>
    </source>
</evidence>
<reference evidence="1 2" key="1">
    <citation type="journal article" date="2019" name="Nat. Ecol. Evol.">
        <title>Megaphylogeny resolves global patterns of mushroom evolution.</title>
        <authorList>
            <person name="Varga T."/>
            <person name="Krizsan K."/>
            <person name="Foldi C."/>
            <person name="Dima B."/>
            <person name="Sanchez-Garcia M."/>
            <person name="Sanchez-Ramirez S."/>
            <person name="Szollosi G.J."/>
            <person name="Szarkandi J.G."/>
            <person name="Papp V."/>
            <person name="Albert L."/>
            <person name="Andreopoulos W."/>
            <person name="Angelini C."/>
            <person name="Antonin V."/>
            <person name="Barry K.W."/>
            <person name="Bougher N.L."/>
            <person name="Buchanan P."/>
            <person name="Buyck B."/>
            <person name="Bense V."/>
            <person name="Catcheside P."/>
            <person name="Chovatia M."/>
            <person name="Cooper J."/>
            <person name="Damon W."/>
            <person name="Desjardin D."/>
            <person name="Finy P."/>
            <person name="Geml J."/>
            <person name="Haridas S."/>
            <person name="Hughes K."/>
            <person name="Justo A."/>
            <person name="Karasinski D."/>
            <person name="Kautmanova I."/>
            <person name="Kiss B."/>
            <person name="Kocsube S."/>
            <person name="Kotiranta H."/>
            <person name="LaButti K.M."/>
            <person name="Lechner B.E."/>
            <person name="Liimatainen K."/>
            <person name="Lipzen A."/>
            <person name="Lukacs Z."/>
            <person name="Mihaltcheva S."/>
            <person name="Morgado L.N."/>
            <person name="Niskanen T."/>
            <person name="Noordeloos M.E."/>
            <person name="Ohm R.A."/>
            <person name="Ortiz-Santana B."/>
            <person name="Ovrebo C."/>
            <person name="Racz N."/>
            <person name="Riley R."/>
            <person name="Savchenko A."/>
            <person name="Shiryaev A."/>
            <person name="Soop K."/>
            <person name="Spirin V."/>
            <person name="Szebenyi C."/>
            <person name="Tomsovsky M."/>
            <person name="Tulloss R.E."/>
            <person name="Uehling J."/>
            <person name="Grigoriev I.V."/>
            <person name="Vagvolgyi C."/>
            <person name="Papp T."/>
            <person name="Martin F.M."/>
            <person name="Miettinen O."/>
            <person name="Hibbett D.S."/>
            <person name="Nagy L.G."/>
        </authorList>
    </citation>
    <scope>NUCLEOTIDE SEQUENCE [LARGE SCALE GENOMIC DNA]</scope>
    <source>
        <strain evidence="1 2">CBS 962.96</strain>
    </source>
</reference>
<proteinExistence type="predicted"/>
<sequence>MSFDAVQILRLSTWPLVKLLGSGAGRTVIPIIILSDKTQVTVFRNKSAYPVYLTIGNIPKELRRKPSKHAYILLGYLPATTSRRCSVTNLFHTCMHHIVKPLEMSGSTGVVMTSGDGVEHLGHSIFAAFVGNYPEQTLVTCSISGYCPRCENTEPHPLRHLRSILEALQMVDEGAAAFVRACKDVGIKPVFEPFWADLPYSNVFLAITPDLLHQLYQGVFKHMKAWGIASLSRLSGQEHDQISRFILVSRT</sequence>
<organism evidence="1 2">
    <name type="scientific">Dendrothele bispora (strain CBS 962.96)</name>
    <dbReference type="NCBI Taxonomy" id="1314807"/>
    <lineage>
        <taxon>Eukaryota</taxon>
        <taxon>Fungi</taxon>
        <taxon>Dikarya</taxon>
        <taxon>Basidiomycota</taxon>
        <taxon>Agaricomycotina</taxon>
        <taxon>Agaricomycetes</taxon>
        <taxon>Agaricomycetidae</taxon>
        <taxon>Agaricales</taxon>
        <taxon>Agaricales incertae sedis</taxon>
        <taxon>Dendrothele</taxon>
    </lineage>
</organism>
<protein>
    <submittedName>
        <fullName evidence="1">Uncharacterized protein</fullName>
    </submittedName>
</protein>
<keyword evidence="2" id="KW-1185">Reference proteome</keyword>